<dbReference type="EMBL" id="QGKV02001507">
    <property type="protein sequence ID" value="KAF3532129.1"/>
    <property type="molecule type" value="Genomic_DNA"/>
</dbReference>
<protein>
    <recommendedName>
        <fullName evidence="4">Secreted protein</fullName>
    </recommendedName>
</protein>
<evidence type="ECO:0000313" key="2">
    <source>
        <dbReference type="EMBL" id="KAF3532129.1"/>
    </source>
</evidence>
<evidence type="ECO:0008006" key="4">
    <source>
        <dbReference type="Google" id="ProtNLM"/>
    </source>
</evidence>
<evidence type="ECO:0000313" key="3">
    <source>
        <dbReference type="Proteomes" id="UP000266723"/>
    </source>
</evidence>
<gene>
    <name evidence="2" type="ORF">DY000_02038836</name>
</gene>
<proteinExistence type="predicted"/>
<organism evidence="2 3">
    <name type="scientific">Brassica cretica</name>
    <name type="common">Mustard</name>
    <dbReference type="NCBI Taxonomy" id="69181"/>
    <lineage>
        <taxon>Eukaryota</taxon>
        <taxon>Viridiplantae</taxon>
        <taxon>Streptophyta</taxon>
        <taxon>Embryophyta</taxon>
        <taxon>Tracheophyta</taxon>
        <taxon>Spermatophyta</taxon>
        <taxon>Magnoliopsida</taxon>
        <taxon>eudicotyledons</taxon>
        <taxon>Gunneridae</taxon>
        <taxon>Pentapetalae</taxon>
        <taxon>rosids</taxon>
        <taxon>malvids</taxon>
        <taxon>Brassicales</taxon>
        <taxon>Brassicaceae</taxon>
        <taxon>Brassiceae</taxon>
        <taxon>Brassica</taxon>
    </lineage>
</organism>
<feature type="signal peptide" evidence="1">
    <location>
        <begin position="1"/>
        <end position="21"/>
    </location>
</feature>
<dbReference type="Proteomes" id="UP000266723">
    <property type="component" value="Unassembled WGS sequence"/>
</dbReference>
<evidence type="ECO:0000256" key="1">
    <source>
        <dbReference type="SAM" id="SignalP"/>
    </source>
</evidence>
<keyword evidence="3" id="KW-1185">Reference proteome</keyword>
<accession>A0ABQ7BIS2</accession>
<reference evidence="2 3" key="1">
    <citation type="journal article" date="2020" name="BMC Genomics">
        <title>Intraspecific diversification of the crop wild relative Brassica cretica Lam. using demographic model selection.</title>
        <authorList>
            <person name="Kioukis A."/>
            <person name="Michalopoulou V.A."/>
            <person name="Briers L."/>
            <person name="Pirintsos S."/>
            <person name="Studholme D.J."/>
            <person name="Pavlidis P."/>
            <person name="Sarris P.F."/>
        </authorList>
    </citation>
    <scope>NUCLEOTIDE SEQUENCE [LARGE SCALE GENOMIC DNA]</scope>
    <source>
        <strain evidence="3">cv. PFS-1207/04</strain>
    </source>
</reference>
<feature type="chain" id="PRO_5045355828" description="Secreted protein" evidence="1">
    <location>
        <begin position="22"/>
        <end position="81"/>
    </location>
</feature>
<name>A0ABQ7BIS2_BRACR</name>
<comment type="caution">
    <text evidence="2">The sequence shown here is derived from an EMBL/GenBank/DDBJ whole genome shotgun (WGS) entry which is preliminary data.</text>
</comment>
<keyword evidence="1" id="KW-0732">Signal</keyword>
<sequence length="81" mass="9119">MGPQLTQILEWSLFLTNGVLGLQSCAKRKVLSKEMRSVIALHHCELSTTEAHSHVISHTLSDGATIINREPCREFHRLLKV</sequence>